<dbReference type="CDD" id="cd07177">
    <property type="entry name" value="terB_like"/>
    <property type="match status" value="1"/>
</dbReference>
<dbReference type="EMBL" id="JFZB01000072">
    <property type="protein sequence ID" value="KFI24154.1"/>
    <property type="molecule type" value="Genomic_DNA"/>
</dbReference>
<reference evidence="2 3" key="1">
    <citation type="submission" date="2014-03" db="EMBL/GenBank/DDBJ databases">
        <title>Genome of Paenirhodobacter enshiensis DW2-9.</title>
        <authorList>
            <person name="Wang D."/>
            <person name="Wang G."/>
        </authorList>
    </citation>
    <scope>NUCLEOTIDE SEQUENCE [LARGE SCALE GENOMIC DNA]</scope>
    <source>
        <strain evidence="2 3">DW2-9</strain>
    </source>
</reference>
<dbReference type="STRING" id="1105367.CG50_13740"/>
<feature type="domain" description="WYL" evidence="1">
    <location>
        <begin position="67"/>
        <end position="116"/>
    </location>
</feature>
<dbReference type="SUPFAM" id="SSF158682">
    <property type="entry name" value="TerB-like"/>
    <property type="match status" value="1"/>
</dbReference>
<comment type="caution">
    <text evidence="2">The sequence shown here is derived from an EMBL/GenBank/DDBJ whole genome shotgun (WGS) entry which is preliminary data.</text>
</comment>
<gene>
    <name evidence="2" type="ORF">CG50_13740</name>
</gene>
<dbReference type="Proteomes" id="UP000028824">
    <property type="component" value="Unassembled WGS sequence"/>
</dbReference>
<protein>
    <recommendedName>
        <fullName evidence="1">WYL domain-containing protein</fullName>
    </recommendedName>
</protein>
<dbReference type="Gene3D" id="1.10.3680.10">
    <property type="entry name" value="TerB-like"/>
    <property type="match status" value="1"/>
</dbReference>
<dbReference type="AlphaFoldDB" id="A0A086XQ54"/>
<dbReference type="RefSeq" id="WP_036640596.1">
    <property type="nucleotide sequence ID" value="NZ_JFZB01000072.1"/>
</dbReference>
<name>A0A086XQ54_9RHOB</name>
<keyword evidence="3" id="KW-1185">Reference proteome</keyword>
<organism evidence="2 3">
    <name type="scientific">Paenirhodobacter enshiensis</name>
    <dbReference type="NCBI Taxonomy" id="1105367"/>
    <lineage>
        <taxon>Bacteria</taxon>
        <taxon>Pseudomonadati</taxon>
        <taxon>Pseudomonadota</taxon>
        <taxon>Alphaproteobacteria</taxon>
        <taxon>Rhodobacterales</taxon>
        <taxon>Rhodobacter group</taxon>
        <taxon>Paenirhodobacter</taxon>
    </lineage>
</organism>
<dbReference type="eggNOG" id="COG2378">
    <property type="taxonomic scope" value="Bacteria"/>
</dbReference>
<proteinExistence type="predicted"/>
<accession>A0A086XQ54</accession>
<evidence type="ECO:0000313" key="3">
    <source>
        <dbReference type="Proteomes" id="UP000028824"/>
    </source>
</evidence>
<dbReference type="Pfam" id="PF13280">
    <property type="entry name" value="WYL"/>
    <property type="match status" value="1"/>
</dbReference>
<sequence length="287" mass="31889">MGLFDYLLRRAPTPDQAPEPAVVAGTILREPDMSFLDDLEICDPEAAQDKKSPGTLPMDLGDTYAIIEYHDSKGAQTTRRVTLMSLTETNHGLGVNCICHERRAYRLFRVDRISGVIDEDSGEVVPFGTFFAETYGCSLPMSDAAAQEDPALTAAKTLRDFLRPALGVLVSAARADGKMHISELDAIQIYAEKEMFALQRDGRIGKAPTIEVLDAFNREIERMRPQRRSLRGHLEIIMTYDKPRQDRIQQALEGVIQADGRIVADEIDYLNDIASMSNAIRAAMQDA</sequence>
<evidence type="ECO:0000313" key="2">
    <source>
        <dbReference type="EMBL" id="KFI24154.1"/>
    </source>
</evidence>
<evidence type="ECO:0000259" key="1">
    <source>
        <dbReference type="Pfam" id="PF13280"/>
    </source>
</evidence>
<dbReference type="InterPro" id="IPR029024">
    <property type="entry name" value="TerB-like"/>
</dbReference>
<dbReference type="InterPro" id="IPR026881">
    <property type="entry name" value="WYL_dom"/>
</dbReference>
<dbReference type="OrthoDB" id="7173212at2"/>